<dbReference type="PANTHER" id="PTHR44845">
    <property type="entry name" value="CARRIER DOMAIN-CONTAINING PROTEIN"/>
    <property type="match status" value="1"/>
</dbReference>
<dbReference type="PRINTS" id="PR00080">
    <property type="entry name" value="SDRFAMILY"/>
</dbReference>
<dbReference type="InterPro" id="IPR020845">
    <property type="entry name" value="AMP-binding_CS"/>
</dbReference>
<dbReference type="Pfam" id="PF07993">
    <property type="entry name" value="NAD_binding_4"/>
    <property type="match status" value="1"/>
</dbReference>
<dbReference type="InterPro" id="IPR002347">
    <property type="entry name" value="SDR_fam"/>
</dbReference>
<dbReference type="InterPro" id="IPR045851">
    <property type="entry name" value="AMP-bd_C_sf"/>
</dbReference>
<evidence type="ECO:0000256" key="1">
    <source>
        <dbReference type="ARBA" id="ARBA00022450"/>
    </source>
</evidence>
<proteinExistence type="predicted"/>
<evidence type="ECO:0000259" key="6">
    <source>
        <dbReference type="Pfam" id="PF07993"/>
    </source>
</evidence>
<dbReference type="Gene3D" id="3.30.300.30">
    <property type="match status" value="1"/>
</dbReference>
<dbReference type="CDD" id="cd05235">
    <property type="entry name" value="SDR_e1"/>
    <property type="match status" value="1"/>
</dbReference>
<dbReference type="InterPro" id="IPR020904">
    <property type="entry name" value="Sc_DH/Rdtase_CS"/>
</dbReference>
<keyword evidence="1" id="KW-0596">Phosphopantetheine</keyword>
<dbReference type="SUPFAM" id="SSF51735">
    <property type="entry name" value="NAD(P)-binding Rossmann-fold domains"/>
    <property type="match status" value="2"/>
</dbReference>
<dbReference type="eggNOG" id="KOG1205">
    <property type="taxonomic scope" value="Eukaryota"/>
</dbReference>
<dbReference type="EMBL" id="AGNL01044686">
    <property type="protein sequence ID" value="EJK49537.1"/>
    <property type="molecule type" value="Genomic_DNA"/>
</dbReference>
<accession>K0RS81</accession>
<dbReference type="Pfam" id="PF00501">
    <property type="entry name" value="AMP-binding"/>
    <property type="match status" value="1"/>
</dbReference>
<dbReference type="eggNOG" id="KOG1178">
    <property type="taxonomic scope" value="Eukaryota"/>
</dbReference>
<evidence type="ECO:0000256" key="2">
    <source>
        <dbReference type="ARBA" id="ARBA00022553"/>
    </source>
</evidence>
<keyword evidence="2" id="KW-0597">Phosphoprotein</keyword>
<evidence type="ECO:0000313" key="7">
    <source>
        <dbReference type="EMBL" id="EJK49537.1"/>
    </source>
</evidence>
<dbReference type="CDD" id="cd05233">
    <property type="entry name" value="SDR_c"/>
    <property type="match status" value="1"/>
</dbReference>
<dbReference type="CDD" id="cd05930">
    <property type="entry name" value="A_NRPS"/>
    <property type="match status" value="1"/>
</dbReference>
<keyword evidence="3" id="KW-0560">Oxidoreductase</keyword>
<dbReference type="Gene3D" id="3.40.50.12780">
    <property type="entry name" value="N-terminal domain of ligase-like"/>
    <property type="match status" value="1"/>
</dbReference>
<dbReference type="Proteomes" id="UP000266841">
    <property type="component" value="Unassembled WGS sequence"/>
</dbReference>
<evidence type="ECO:0000256" key="3">
    <source>
        <dbReference type="ARBA" id="ARBA00023002"/>
    </source>
</evidence>
<dbReference type="OMA" id="ENDKFTM"/>
<keyword evidence="8" id="KW-1185">Reference proteome</keyword>
<dbReference type="SUPFAM" id="SSF56801">
    <property type="entry name" value="Acetyl-CoA synthetase-like"/>
    <property type="match status" value="1"/>
</dbReference>
<organism evidence="7 8">
    <name type="scientific">Thalassiosira oceanica</name>
    <name type="common">Marine diatom</name>
    <dbReference type="NCBI Taxonomy" id="159749"/>
    <lineage>
        <taxon>Eukaryota</taxon>
        <taxon>Sar</taxon>
        <taxon>Stramenopiles</taxon>
        <taxon>Ochrophyta</taxon>
        <taxon>Bacillariophyta</taxon>
        <taxon>Coscinodiscophyceae</taxon>
        <taxon>Thalassiosirophycidae</taxon>
        <taxon>Thalassiosirales</taxon>
        <taxon>Thalassiosiraceae</taxon>
        <taxon>Thalassiosira</taxon>
    </lineage>
</organism>
<feature type="compositionally biased region" description="Polar residues" evidence="4">
    <location>
        <begin position="674"/>
        <end position="684"/>
    </location>
</feature>
<dbReference type="PANTHER" id="PTHR44845:SF6">
    <property type="entry name" value="BETA-ALANINE-ACTIVATING ENZYME"/>
    <property type="match status" value="1"/>
</dbReference>
<comment type="caution">
    <text evidence="7">The sequence shown here is derived from an EMBL/GenBank/DDBJ whole genome shotgun (WGS) entry which is preliminary data.</text>
</comment>
<protein>
    <submittedName>
        <fullName evidence="7">Non-ribosomal peptide synthetase</fullName>
    </submittedName>
</protein>
<dbReference type="Gene3D" id="3.40.50.720">
    <property type="entry name" value="NAD(P)-binding Rossmann-like Domain"/>
    <property type="match status" value="2"/>
</dbReference>
<dbReference type="InterPro" id="IPR042099">
    <property type="entry name" value="ANL_N_sf"/>
</dbReference>
<feature type="domain" description="Thioester reductase (TE)" evidence="6">
    <location>
        <begin position="733"/>
        <end position="967"/>
    </location>
</feature>
<dbReference type="OrthoDB" id="189763at2759"/>
<dbReference type="PROSITE" id="PS00061">
    <property type="entry name" value="ADH_SHORT"/>
    <property type="match status" value="1"/>
</dbReference>
<dbReference type="InterPro" id="IPR000873">
    <property type="entry name" value="AMP-dep_synth/lig_dom"/>
</dbReference>
<dbReference type="PRINTS" id="PR00081">
    <property type="entry name" value="GDHRDH"/>
</dbReference>
<feature type="region of interest" description="Disordered" evidence="4">
    <location>
        <begin position="668"/>
        <end position="687"/>
    </location>
</feature>
<dbReference type="FunFam" id="3.40.50.720:FF:000047">
    <property type="entry name" value="NADP-dependent L-serine/L-allo-threonine dehydrogenase"/>
    <property type="match status" value="1"/>
</dbReference>
<dbReference type="SMR" id="K0RS81"/>
<dbReference type="PROSITE" id="PS00455">
    <property type="entry name" value="AMP_BINDING"/>
    <property type="match status" value="1"/>
</dbReference>
<dbReference type="Pfam" id="PF00106">
    <property type="entry name" value="adh_short"/>
    <property type="match status" value="1"/>
</dbReference>
<dbReference type="InterPro" id="IPR010080">
    <property type="entry name" value="Thioester_reductase-like_dom"/>
</dbReference>
<gene>
    <name evidence="7" type="ORF">THAOC_31575</name>
</gene>
<evidence type="ECO:0000259" key="5">
    <source>
        <dbReference type="Pfam" id="PF00501"/>
    </source>
</evidence>
<feature type="domain" description="AMP-dependent synthetase/ligase" evidence="5">
    <location>
        <begin position="26"/>
        <end position="405"/>
    </location>
</feature>
<name>K0RS81_THAOC</name>
<dbReference type="GO" id="GO:0016616">
    <property type="term" value="F:oxidoreductase activity, acting on the CH-OH group of donors, NAD or NADP as acceptor"/>
    <property type="evidence" value="ECO:0007669"/>
    <property type="project" value="UniProtKB-ARBA"/>
</dbReference>
<dbReference type="InterPro" id="IPR036291">
    <property type="entry name" value="NAD(P)-bd_dom_sf"/>
</dbReference>
<evidence type="ECO:0000256" key="4">
    <source>
        <dbReference type="SAM" id="MobiDB-lite"/>
    </source>
</evidence>
<reference evidence="7 8" key="1">
    <citation type="journal article" date="2012" name="Genome Biol.">
        <title>Genome and low-iron response of an oceanic diatom adapted to chronic iron limitation.</title>
        <authorList>
            <person name="Lommer M."/>
            <person name="Specht M."/>
            <person name="Roy A.S."/>
            <person name="Kraemer L."/>
            <person name="Andreson R."/>
            <person name="Gutowska M.A."/>
            <person name="Wolf J."/>
            <person name="Bergner S.V."/>
            <person name="Schilhabel M.B."/>
            <person name="Klostermeier U.C."/>
            <person name="Beiko R.G."/>
            <person name="Rosenstiel P."/>
            <person name="Hippler M."/>
            <person name="Laroche J."/>
        </authorList>
    </citation>
    <scope>NUCLEOTIDE SEQUENCE [LARGE SCALE GENOMIC DNA]</scope>
    <source>
        <strain evidence="7 8">CCMP1005</strain>
    </source>
</reference>
<sequence length="1388" mass="149692">MLSTTQITSIRSAGKMTVPTLVHEAFHAQAASTPHAPCLVDAATGTTWSYREAQLRVLTLASELRSSGTTTDRVVAIYMDPSPRYVVTMLAALSAGGAYVPLELAYPTPMVEKVLFDARPSAVCTTLEHVGKLPAAAGEIAIVCEDDGAHHQDGERGGFDQAELDRLLAAYRRNWSEDESAGPEAVAGPDDLCFVVYSSGTTGQPKGIANPHRAPAVSYDWRFRTLSDYAPGDVVACNVFFVWECLRPLMRGGAVLPVPADVIYDGERLTVMVERFGVTEILFTPSLLENMLVSVDAKDVNSRFGKVKTIYLNGEVVSLALRKKVIDCLPSVRLLNLYSISECHEVAALDLTAPDVDLSASDKFCPVGYPSNEFCYILDEECQPLPFGEAGELYFGGDMLARGYLNLPELTATRFVPDPFPTPTEEHKTRPALMYRTGDRARFLPNGQLEILGRCDFMVKIRGYSVVLGAIETALVDHVRLSSAVVVADGEEGSEDKQLIAYVVRDHSDKPDDTRLADFQIDGRNGACPEIRRAIDGHIAHYMVPSVYIEVESLPVAAVGAKLDRKALQAQTKDRRAKLRSLQLNYETHTVSAGASGPAGPPPASLGPVRKLAKYLRVPRDTLSAARLVSLVNKCFGSSLSAARLFRDNMSVQQCALEVVKQWSEVPDEEDHSALSSNGSSDRGSWTVVESAEKDAQIVARVREDAVLPQDIVVRPCAPEAITTAGSARSILLTGATGYLGAFLLAELLRSNPVATVTCLVRSSDPDAVRKNCDRYGLNDVDHSRVVLEAGDLSLERLGMTQSNWNRVASSIDHIVHCGAMVSLTAPYDGKIRDVNVRGTLEVIRLAAECGEGTSLVYVSSNGIFPSTADEVFMENEGISCLPDRLDSNNGYGLSKWAAEQLVTEAGRRGLPTLSIRFGNIGWDTESAKGNALDFQGLILNGCATLGKAIDLPGFNFECTPVDFASKSLVQLASHAPTLKQGHVLNCTQDGFTPFRDIYNFFSASTGSKLDSVDFNLWSNSLEDEALNSKDETIGALFSFISGLDNCMAYLQNVPELDCSTFDKVLGEAGSTMKRKGLVSSSYFENYFKSILPQNQRKSDAAQIDPSGTEAAAGPLAGKGTRLLTVTAYIFHELNLLTTLRPFAVAVVLGASSGIGRAITVALAKAGCNVGMGARRVEQLEKTKQLCLEECRGTTAKAVISKTDVTSLDDVKSLVAKTEQSLGDIDILVNVAGVMYFTLMATANFDQWERTVDVNCKGTMFGIGSVLPQMLARGKGHIVNITSDAGRKAFPGLGVYSGSKFFVEAMSQCLRSETANSGIRVTCIQPGNVETPLLGLSDDAEALKLYGEPTGAKVLEPDDIGRAVIYAATQPEWCAVNEILVEPREEPA</sequence>
<dbReference type="InterPro" id="IPR013120">
    <property type="entry name" value="FAR_NAD-bd"/>
</dbReference>
<evidence type="ECO:0000313" key="8">
    <source>
        <dbReference type="Proteomes" id="UP000266841"/>
    </source>
</evidence>